<keyword evidence="2" id="KW-1185">Reference proteome</keyword>
<evidence type="ECO:0000313" key="2">
    <source>
        <dbReference type="Proteomes" id="UP000235881"/>
    </source>
</evidence>
<dbReference type="PROSITE" id="PS51257">
    <property type="entry name" value="PROKAR_LIPOPROTEIN"/>
    <property type="match status" value="1"/>
</dbReference>
<accession>A0A8E2U1T3</accession>
<dbReference type="Pfam" id="PF09694">
    <property type="entry name" value="Gcw_chp"/>
    <property type="match status" value="1"/>
</dbReference>
<organism evidence="1 2">
    <name type="scientific">Stutzerimonas degradans</name>
    <dbReference type="NCBI Taxonomy" id="2968968"/>
    <lineage>
        <taxon>Bacteria</taxon>
        <taxon>Pseudomonadati</taxon>
        <taxon>Pseudomonadota</taxon>
        <taxon>Gammaproteobacteria</taxon>
        <taxon>Pseudomonadales</taxon>
        <taxon>Pseudomonadaceae</taxon>
        <taxon>Stutzerimonas</taxon>
    </lineage>
</organism>
<protein>
    <recommendedName>
        <fullName evidence="3">Lipoprotein</fullName>
    </recommendedName>
</protein>
<dbReference type="InterPro" id="IPR010239">
    <property type="entry name" value="CHP02001"/>
</dbReference>
<dbReference type="Proteomes" id="UP000235881">
    <property type="component" value="Unassembled WGS sequence"/>
</dbReference>
<comment type="caution">
    <text evidence="1">The sequence shown here is derived from an EMBL/GenBank/DDBJ whole genome shotgun (WGS) entry which is preliminary data.</text>
</comment>
<gene>
    <name evidence="1" type="ORF">CXK95_05260</name>
</gene>
<dbReference type="EMBL" id="POUK01000002">
    <property type="protein sequence ID" value="PNF77096.1"/>
    <property type="molecule type" value="Genomic_DNA"/>
</dbReference>
<dbReference type="NCBIfam" id="TIGR02001">
    <property type="entry name" value="gcw_chp"/>
    <property type="match status" value="1"/>
</dbReference>
<evidence type="ECO:0000313" key="1">
    <source>
        <dbReference type="EMBL" id="PNF77096.1"/>
    </source>
</evidence>
<dbReference type="AlphaFoldDB" id="A0A8E2U1T3"/>
<sequence>MHRFTPLLAGLLLMAGCAGQPGTLERDLGAFELTLGTEPVRSMAQGLVQPGASGAFHGGLDLSHASGLYVGQWTPSVGLSEGRQLEVNSYLGYLQHAVDGQLGYEVGLMRYSFPESDDWGRLQYYGGLTLGSRSLGAALNSTAERRDSTLYLDLGRVMPFGVGVRLSYSSHALATPRRFADGSVSLFSDWSLNLSRPWLGLQFDLSYSDSNLERTECGAYSGHNPRCDGLLTLRAERRLF</sequence>
<dbReference type="RefSeq" id="WP_102827847.1">
    <property type="nucleotide sequence ID" value="NZ_CP065721.1"/>
</dbReference>
<reference evidence="1 2" key="1">
    <citation type="submission" date="2018-01" db="EMBL/GenBank/DDBJ databases">
        <title>Denitrification phenotypes of diverse strains of Pseudomonas stutzeri.</title>
        <authorList>
            <person name="Milligan D.A."/>
            <person name="Bergaust L."/>
            <person name="Bakken L.R."/>
            <person name="Frostegard A."/>
        </authorList>
    </citation>
    <scope>NUCLEOTIDE SEQUENCE [LARGE SCALE GENOMIC DNA]</scope>
    <source>
        <strain evidence="1 2">DSM 50238</strain>
    </source>
</reference>
<proteinExistence type="predicted"/>
<evidence type="ECO:0008006" key="3">
    <source>
        <dbReference type="Google" id="ProtNLM"/>
    </source>
</evidence>
<name>A0A8E2U1T3_9GAMM</name>